<evidence type="ECO:0000313" key="3">
    <source>
        <dbReference type="Proteomes" id="UP001287059"/>
    </source>
</evidence>
<dbReference type="EMBL" id="JAVIIW010000021">
    <property type="protein sequence ID" value="MDX8480452.1"/>
    <property type="molecule type" value="Genomic_DNA"/>
</dbReference>
<keyword evidence="3" id="KW-1185">Reference proteome</keyword>
<dbReference type="EC" id="1.14.13.-" evidence="2"/>
<name>A0ABU4Y0H1_9HYPH</name>
<dbReference type="PRINTS" id="PR00368">
    <property type="entry name" value="FADPNR"/>
</dbReference>
<dbReference type="InterPro" id="IPR000960">
    <property type="entry name" value="Flavin_mOase"/>
</dbReference>
<dbReference type="PRINTS" id="PR00469">
    <property type="entry name" value="PNDRDTASEII"/>
</dbReference>
<accession>A0ABU4Y0H1</accession>
<keyword evidence="1 2" id="KW-0560">Oxidoreductase</keyword>
<sequence>MTTTKTRVGMEAEISADWTGEPAILEGAIVIGAGAAGLAAAHALIEAGVATEILEREGRLAEPWHHRHENLHLNTHRDLSTLPGVSFPKGTPAFPHRSAVIRLFNDFAATHRLPIAFGVVVEAIEPRGDHWLVKTSAGSRAARHVVVATGRDRQPFIPAWKGMKDFAGRIIHSADFGRATDYAGKKVLVVGAGNSGFDALNHLSGVETGQMWLSARNGPALLPKRIRKIAVHRFSPFMARLPVRLADAVMAATQRLVFGDLRKFGLPPAPSGGASRLGSDYTAIAADDGAVAAIKAGRIIVVPQVREFRHDGVVLENGHAIAPDVVIAATGYRTGLEAMVGRLGVLDAKGVPLFNGAAGDPKLPGLWFTGMRPSIRGCFANARIQGAAIAAKVARLKR</sequence>
<reference evidence="2 3" key="1">
    <citation type="submission" date="2023-08" db="EMBL/GenBank/DDBJ databases">
        <title>Implementing the SeqCode for naming new Mesorhizobium species isolated from Vachellia karroo root nodules.</title>
        <authorList>
            <person name="Van Lill M."/>
        </authorList>
    </citation>
    <scope>NUCLEOTIDE SEQUENCE [LARGE SCALE GENOMIC DNA]</scope>
    <source>
        <strain evidence="2 3">VK24D</strain>
    </source>
</reference>
<dbReference type="RefSeq" id="WP_320288774.1">
    <property type="nucleotide sequence ID" value="NZ_JAVIIW010000021.1"/>
</dbReference>
<dbReference type="Gene3D" id="3.50.50.60">
    <property type="entry name" value="FAD/NAD(P)-binding domain"/>
    <property type="match status" value="1"/>
</dbReference>
<dbReference type="PIRSF" id="PIRSF000332">
    <property type="entry name" value="FMO"/>
    <property type="match status" value="1"/>
</dbReference>
<dbReference type="Proteomes" id="UP001287059">
    <property type="component" value="Unassembled WGS sequence"/>
</dbReference>
<dbReference type="GO" id="GO:0016491">
    <property type="term" value="F:oxidoreductase activity"/>
    <property type="evidence" value="ECO:0007669"/>
    <property type="project" value="UniProtKB-KW"/>
</dbReference>
<proteinExistence type="predicted"/>
<dbReference type="SUPFAM" id="SSF51905">
    <property type="entry name" value="FAD/NAD(P)-binding domain"/>
    <property type="match status" value="2"/>
</dbReference>
<protein>
    <submittedName>
        <fullName evidence="2">NAD(P)/FAD-dependent oxidoreductase</fullName>
        <ecNumber evidence="2">1.14.13.-</ecNumber>
    </submittedName>
</protein>
<comment type="caution">
    <text evidence="2">The sequence shown here is derived from an EMBL/GenBank/DDBJ whole genome shotgun (WGS) entry which is preliminary data.</text>
</comment>
<dbReference type="PANTHER" id="PTHR43539:SF78">
    <property type="entry name" value="FLAVIN-CONTAINING MONOOXYGENASE"/>
    <property type="match status" value="1"/>
</dbReference>
<dbReference type="InterPro" id="IPR036188">
    <property type="entry name" value="FAD/NAD-bd_sf"/>
</dbReference>
<dbReference type="InterPro" id="IPR050982">
    <property type="entry name" value="Auxin_biosynth/cation_transpt"/>
</dbReference>
<evidence type="ECO:0000313" key="2">
    <source>
        <dbReference type="EMBL" id="MDX8480452.1"/>
    </source>
</evidence>
<dbReference type="PANTHER" id="PTHR43539">
    <property type="entry name" value="FLAVIN-BINDING MONOOXYGENASE-LIKE PROTEIN (AFU_ORTHOLOGUE AFUA_4G09220)"/>
    <property type="match status" value="1"/>
</dbReference>
<evidence type="ECO:0000256" key="1">
    <source>
        <dbReference type="ARBA" id="ARBA00023002"/>
    </source>
</evidence>
<gene>
    <name evidence="2" type="ORF">RFN28_18575</name>
</gene>
<organism evidence="2 3">
    <name type="scientific">Mesorhizobium album</name>
    <dbReference type="NCBI Taxonomy" id="3072314"/>
    <lineage>
        <taxon>Bacteria</taxon>
        <taxon>Pseudomonadati</taxon>
        <taxon>Pseudomonadota</taxon>
        <taxon>Alphaproteobacteria</taxon>
        <taxon>Hyphomicrobiales</taxon>
        <taxon>Phyllobacteriaceae</taxon>
        <taxon>Mesorhizobium</taxon>
    </lineage>
</organism>
<dbReference type="Pfam" id="PF13738">
    <property type="entry name" value="Pyr_redox_3"/>
    <property type="match status" value="1"/>
</dbReference>